<name>G0MR97_CAEBE</name>
<feature type="signal peptide" evidence="2">
    <location>
        <begin position="1"/>
        <end position="19"/>
    </location>
</feature>
<evidence type="ECO:0000256" key="2">
    <source>
        <dbReference type="SAM" id="SignalP"/>
    </source>
</evidence>
<accession>G0MR97</accession>
<dbReference type="Proteomes" id="UP000008068">
    <property type="component" value="Unassembled WGS sequence"/>
</dbReference>
<sequence length="171" mass="18869">MNPLWIISAILLCAYNVASLDVASEPSNSEDSHTLHREKRNITDDIKAGLELLGNVLKNDFPSAKPAETHKSLQANPMDSNYSGKEGTKKASIETDLDSKNTDKNRKRRFGATILSIYNLLEILKSKHINIFATTKASGRGKKTFAEAHKTKKEQPSLDDILKGTMGTKTN</sequence>
<dbReference type="AlphaFoldDB" id="G0MR97"/>
<feature type="compositionally biased region" description="Basic and acidic residues" evidence="1">
    <location>
        <begin position="147"/>
        <end position="162"/>
    </location>
</feature>
<feature type="compositionally biased region" description="Basic and acidic residues" evidence="1">
    <location>
        <begin position="86"/>
        <end position="104"/>
    </location>
</feature>
<evidence type="ECO:0000256" key="1">
    <source>
        <dbReference type="SAM" id="MobiDB-lite"/>
    </source>
</evidence>
<feature type="region of interest" description="Disordered" evidence="1">
    <location>
        <begin position="147"/>
        <end position="171"/>
    </location>
</feature>
<feature type="chain" id="PRO_5003403439" evidence="2">
    <location>
        <begin position="20"/>
        <end position="171"/>
    </location>
</feature>
<dbReference type="EMBL" id="GL379808">
    <property type="protein sequence ID" value="EGT41995.1"/>
    <property type="molecule type" value="Genomic_DNA"/>
</dbReference>
<feature type="region of interest" description="Disordered" evidence="1">
    <location>
        <begin position="63"/>
        <end position="104"/>
    </location>
</feature>
<feature type="compositionally biased region" description="Polar residues" evidence="1">
    <location>
        <begin position="72"/>
        <end position="83"/>
    </location>
</feature>
<protein>
    <submittedName>
        <fullName evidence="3">Uncharacterized protein</fullName>
    </submittedName>
</protein>
<evidence type="ECO:0000313" key="3">
    <source>
        <dbReference type="EMBL" id="EGT41995.1"/>
    </source>
</evidence>
<keyword evidence="2" id="KW-0732">Signal</keyword>
<dbReference type="HOGENOM" id="CLU_1564280_0_0_1"/>
<evidence type="ECO:0000313" key="4">
    <source>
        <dbReference type="Proteomes" id="UP000008068"/>
    </source>
</evidence>
<keyword evidence="4" id="KW-1185">Reference proteome</keyword>
<reference evidence="4" key="1">
    <citation type="submission" date="2011-07" db="EMBL/GenBank/DDBJ databases">
        <authorList>
            <consortium name="Caenorhabditis brenneri Sequencing and Analysis Consortium"/>
            <person name="Wilson R.K."/>
        </authorList>
    </citation>
    <scope>NUCLEOTIDE SEQUENCE [LARGE SCALE GENOMIC DNA]</scope>
    <source>
        <strain evidence="4">PB2801</strain>
    </source>
</reference>
<proteinExistence type="predicted"/>
<organism evidence="4">
    <name type="scientific">Caenorhabditis brenneri</name>
    <name type="common">Nematode worm</name>
    <dbReference type="NCBI Taxonomy" id="135651"/>
    <lineage>
        <taxon>Eukaryota</taxon>
        <taxon>Metazoa</taxon>
        <taxon>Ecdysozoa</taxon>
        <taxon>Nematoda</taxon>
        <taxon>Chromadorea</taxon>
        <taxon>Rhabditida</taxon>
        <taxon>Rhabditina</taxon>
        <taxon>Rhabditomorpha</taxon>
        <taxon>Rhabditoidea</taxon>
        <taxon>Rhabditidae</taxon>
        <taxon>Peloderinae</taxon>
        <taxon>Caenorhabditis</taxon>
    </lineage>
</organism>
<dbReference type="InParanoid" id="G0MR97"/>
<gene>
    <name evidence="3" type="ORF">CAEBREN_10648</name>
</gene>